<dbReference type="PROSITE" id="PS51257">
    <property type="entry name" value="PROKAR_LIPOPROTEIN"/>
    <property type="match status" value="1"/>
</dbReference>
<evidence type="ECO:0000256" key="2">
    <source>
        <dbReference type="SAM" id="SignalP"/>
    </source>
</evidence>
<dbReference type="PANTHER" id="PTHR35192:SF2">
    <property type="entry name" value="APPLE DOMAIN-CONTAINING PROTEIN"/>
    <property type="match status" value="1"/>
</dbReference>
<feature type="domain" description="Protein CPL1-like" evidence="3">
    <location>
        <begin position="328"/>
        <end position="387"/>
    </location>
</feature>
<feature type="signal peptide" evidence="2">
    <location>
        <begin position="1"/>
        <end position="19"/>
    </location>
</feature>
<comment type="caution">
    <text evidence="4">The sequence shown here is derived from an EMBL/GenBank/DDBJ whole genome shotgun (WGS) entry which is preliminary data.</text>
</comment>
<keyword evidence="2" id="KW-0732">Signal</keyword>
<gene>
    <name evidence="4" type="ORF">ONZ51_g10287</name>
</gene>
<evidence type="ECO:0000313" key="5">
    <source>
        <dbReference type="Proteomes" id="UP001215151"/>
    </source>
</evidence>
<accession>A0AAD7TK37</accession>
<dbReference type="Pfam" id="PF21671">
    <property type="entry name" value="CPL1-like"/>
    <property type="match status" value="1"/>
</dbReference>
<dbReference type="Proteomes" id="UP001215151">
    <property type="component" value="Unassembled WGS sequence"/>
</dbReference>
<dbReference type="AlphaFoldDB" id="A0AAD7TK37"/>
<dbReference type="InterPro" id="IPR038955">
    <property type="entry name" value="PriA/CPL1_fungi"/>
</dbReference>
<evidence type="ECO:0000259" key="3">
    <source>
        <dbReference type="Pfam" id="PF21671"/>
    </source>
</evidence>
<dbReference type="PANTHER" id="PTHR35192">
    <property type="entry name" value="PROTEIN, PUTATIVE-RELATED"/>
    <property type="match status" value="1"/>
</dbReference>
<name>A0AAD7TK37_9APHY</name>
<protein>
    <recommendedName>
        <fullName evidence="3">Protein CPL1-like domain-containing protein</fullName>
    </recommendedName>
</protein>
<feature type="compositionally biased region" description="Low complexity" evidence="1">
    <location>
        <begin position="161"/>
        <end position="195"/>
    </location>
</feature>
<dbReference type="InterPro" id="IPR048661">
    <property type="entry name" value="CPL1-like"/>
</dbReference>
<feature type="compositionally biased region" description="Low complexity" evidence="1">
    <location>
        <begin position="272"/>
        <end position="288"/>
    </location>
</feature>
<proteinExistence type="predicted"/>
<feature type="chain" id="PRO_5042278061" description="Protein CPL1-like domain-containing protein" evidence="2">
    <location>
        <begin position="20"/>
        <end position="389"/>
    </location>
</feature>
<feature type="region of interest" description="Disordered" evidence="1">
    <location>
        <begin position="272"/>
        <end position="297"/>
    </location>
</feature>
<reference evidence="4" key="1">
    <citation type="submission" date="2022-11" db="EMBL/GenBank/DDBJ databases">
        <title>Genome Sequence of Cubamyces cubensis.</title>
        <authorList>
            <person name="Buettner E."/>
        </authorList>
    </citation>
    <scope>NUCLEOTIDE SEQUENCE</scope>
    <source>
        <strain evidence="4">MPL-01</strain>
    </source>
</reference>
<organism evidence="4 5">
    <name type="scientific">Trametes cubensis</name>
    <dbReference type="NCBI Taxonomy" id="1111947"/>
    <lineage>
        <taxon>Eukaryota</taxon>
        <taxon>Fungi</taxon>
        <taxon>Dikarya</taxon>
        <taxon>Basidiomycota</taxon>
        <taxon>Agaricomycotina</taxon>
        <taxon>Agaricomycetes</taxon>
        <taxon>Polyporales</taxon>
        <taxon>Polyporaceae</taxon>
        <taxon>Trametes</taxon>
    </lineage>
</organism>
<keyword evidence="5" id="KW-1185">Reference proteome</keyword>
<dbReference type="EMBL" id="JAPEVG010000397">
    <property type="protein sequence ID" value="KAJ8463390.1"/>
    <property type="molecule type" value="Genomic_DNA"/>
</dbReference>
<evidence type="ECO:0000313" key="4">
    <source>
        <dbReference type="EMBL" id="KAJ8463390.1"/>
    </source>
</evidence>
<feature type="region of interest" description="Disordered" evidence="1">
    <location>
        <begin position="160"/>
        <end position="195"/>
    </location>
</feature>
<sequence>MTLFARLAVVAAALPLVFAHSGSSSSSSSSSCSSSQFYYGEKECCLPHGGVPNPPKPPQRHFVPFKLSSSVHTSSQPSSTASKPGSCSSGEFYWGDKDCCLPYGGSPNPPQPPSGTSCPSNWEWHSGKSCCVPHSPPTSTPSCSNGWGWNNNSKCCEQPKPSSAPHSTAHTTPSPSPTTYHPTTTSHSTAPSSSPSDSCPSNHWYWSPKSCCLPHGGSPNPPQPPSGRSCPSNWEWHSGKSCCVPHHPNQPPPQCGSGWGWDDGSKCCFPHGSSTTSTPQPSSKPGKPGHSGGGYWKRAHSKSRAASLCPNGLDACPISGLSGLTGDFECVDIQNDIQSCGGCVSTGVGKDCTAIDGSWNVGCNNGKCVVFTCAAGYKRSADGSMCIKL</sequence>
<evidence type="ECO:0000256" key="1">
    <source>
        <dbReference type="SAM" id="MobiDB-lite"/>
    </source>
</evidence>